<dbReference type="PANTHER" id="PTHR22876">
    <property type="entry name" value="ZGC:101016"/>
    <property type="match status" value="1"/>
</dbReference>
<name>A0A9P6KH81_9FUNG</name>
<feature type="compositionally biased region" description="Basic and acidic residues" evidence="1">
    <location>
        <begin position="1"/>
        <end position="10"/>
    </location>
</feature>
<sequence length="197" mass="22513">MSEGAYESKKASTRKGNNAKQGQRHKNAYAFHANKNSKITKKINEMPVGGLCEKCVEVIMWRKKFRKYKPLTTMKKCVCCEQKAIKEAYHVMCNKCAGDKNVCAKCLESRAIVPTNIKTEKELIQEKVELERLLSGMTERERRSYLRKLNRAGDNEEEDSDSGSDGDDNGDDDDDDDDEEEDSDEEDEADIKKDEKK</sequence>
<feature type="compositionally biased region" description="Acidic residues" evidence="1">
    <location>
        <begin position="155"/>
        <end position="189"/>
    </location>
</feature>
<feature type="region of interest" description="Disordered" evidence="1">
    <location>
        <begin position="1"/>
        <end position="26"/>
    </location>
</feature>
<proteinExistence type="predicted"/>
<evidence type="ECO:0000313" key="2">
    <source>
        <dbReference type="EMBL" id="KAF9584798.1"/>
    </source>
</evidence>
<gene>
    <name evidence="2" type="ORF">BGW38_005134</name>
</gene>
<evidence type="ECO:0000313" key="3">
    <source>
        <dbReference type="Proteomes" id="UP000780801"/>
    </source>
</evidence>
<feature type="region of interest" description="Disordered" evidence="1">
    <location>
        <begin position="146"/>
        <end position="197"/>
    </location>
</feature>
<dbReference type="AlphaFoldDB" id="A0A9P6KH81"/>
<organism evidence="2 3">
    <name type="scientific">Lunasporangiospora selenospora</name>
    <dbReference type="NCBI Taxonomy" id="979761"/>
    <lineage>
        <taxon>Eukaryota</taxon>
        <taxon>Fungi</taxon>
        <taxon>Fungi incertae sedis</taxon>
        <taxon>Mucoromycota</taxon>
        <taxon>Mortierellomycotina</taxon>
        <taxon>Mortierellomycetes</taxon>
        <taxon>Mortierellales</taxon>
        <taxon>Mortierellaceae</taxon>
        <taxon>Lunasporangiospora</taxon>
    </lineage>
</organism>
<reference evidence="2" key="1">
    <citation type="journal article" date="2020" name="Fungal Divers.">
        <title>Resolving the Mortierellaceae phylogeny through synthesis of multi-gene phylogenetics and phylogenomics.</title>
        <authorList>
            <person name="Vandepol N."/>
            <person name="Liber J."/>
            <person name="Desiro A."/>
            <person name="Na H."/>
            <person name="Kennedy M."/>
            <person name="Barry K."/>
            <person name="Grigoriev I.V."/>
            <person name="Miller A.N."/>
            <person name="O'Donnell K."/>
            <person name="Stajich J.E."/>
            <person name="Bonito G."/>
        </authorList>
    </citation>
    <scope>NUCLEOTIDE SEQUENCE</scope>
    <source>
        <strain evidence="2">KOD1015</strain>
    </source>
</reference>
<comment type="caution">
    <text evidence="2">The sequence shown here is derived from an EMBL/GenBank/DDBJ whole genome shotgun (WGS) entry which is preliminary data.</text>
</comment>
<keyword evidence="3" id="KW-1185">Reference proteome</keyword>
<dbReference type="Proteomes" id="UP000780801">
    <property type="component" value="Unassembled WGS sequence"/>
</dbReference>
<evidence type="ECO:0000256" key="1">
    <source>
        <dbReference type="SAM" id="MobiDB-lite"/>
    </source>
</evidence>
<dbReference type="OrthoDB" id="250548at2759"/>
<accession>A0A9P6KH81</accession>
<protein>
    <submittedName>
        <fullName evidence="2">Uncharacterized protein</fullName>
    </submittedName>
</protein>
<dbReference type="PANTHER" id="PTHR22876:SF5">
    <property type="entry name" value="CHROMOSOME 9 OPEN READING FRAME 85"/>
    <property type="match status" value="1"/>
</dbReference>
<dbReference type="EMBL" id="JAABOA010000325">
    <property type="protein sequence ID" value="KAF9584798.1"/>
    <property type="molecule type" value="Genomic_DNA"/>
</dbReference>
<dbReference type="Pfam" id="PF10217">
    <property type="entry name" value="DUF2039"/>
    <property type="match status" value="1"/>
</dbReference>
<dbReference type="InterPro" id="IPR019351">
    <property type="entry name" value="DUF2039"/>
</dbReference>